<dbReference type="AlphaFoldDB" id="A0A841H3L4"/>
<dbReference type="CDD" id="cd02966">
    <property type="entry name" value="TlpA_like_family"/>
    <property type="match status" value="1"/>
</dbReference>
<dbReference type="InterPro" id="IPR036249">
    <property type="entry name" value="Thioredoxin-like_sf"/>
</dbReference>
<dbReference type="EMBL" id="JACHIA010000017">
    <property type="protein sequence ID" value="MBB6072701.1"/>
    <property type="molecule type" value="Genomic_DNA"/>
</dbReference>
<dbReference type="InterPro" id="IPR013766">
    <property type="entry name" value="Thioredoxin_domain"/>
</dbReference>
<sequence length="188" mass="19898">MPSDRHPLAAALAALGEMAAGFGGRPPAGRLPRAGSPLPAFDFAAVDGPRISRDSIAGSPALLVAWSRTCSASRLALRAVDEVRSDYARRGIRVVVLAEDDDPAALRAFIREARVEVPVAHTPGLRALMDPGRLPWQKSFPLPAYLLADRDGRLVAATAGVPMAEVQRGRVRLAHVRAMLDAFLAAPG</sequence>
<keyword evidence="3" id="KW-1185">Reference proteome</keyword>
<organism evidence="2 3">
    <name type="scientific">Longimicrobium terrae</name>
    <dbReference type="NCBI Taxonomy" id="1639882"/>
    <lineage>
        <taxon>Bacteria</taxon>
        <taxon>Pseudomonadati</taxon>
        <taxon>Gemmatimonadota</taxon>
        <taxon>Longimicrobiia</taxon>
        <taxon>Longimicrobiales</taxon>
        <taxon>Longimicrobiaceae</taxon>
        <taxon>Longimicrobium</taxon>
    </lineage>
</organism>
<evidence type="ECO:0000259" key="1">
    <source>
        <dbReference type="PROSITE" id="PS51352"/>
    </source>
</evidence>
<dbReference type="Gene3D" id="3.40.30.10">
    <property type="entry name" value="Glutaredoxin"/>
    <property type="match status" value="1"/>
</dbReference>
<gene>
    <name evidence="2" type="ORF">HNQ61_004364</name>
</gene>
<evidence type="ECO:0000313" key="2">
    <source>
        <dbReference type="EMBL" id="MBB6072701.1"/>
    </source>
</evidence>
<reference evidence="2 3" key="1">
    <citation type="submission" date="2020-08" db="EMBL/GenBank/DDBJ databases">
        <title>Genomic Encyclopedia of Type Strains, Phase IV (KMG-IV): sequencing the most valuable type-strain genomes for metagenomic binning, comparative biology and taxonomic classification.</title>
        <authorList>
            <person name="Goeker M."/>
        </authorList>
    </citation>
    <scope>NUCLEOTIDE SEQUENCE [LARGE SCALE GENOMIC DNA]</scope>
    <source>
        <strain evidence="2 3">DSM 29007</strain>
    </source>
</reference>
<accession>A0A841H3L4</accession>
<proteinExistence type="predicted"/>
<dbReference type="Pfam" id="PF08534">
    <property type="entry name" value="Redoxin"/>
    <property type="match status" value="1"/>
</dbReference>
<dbReference type="GO" id="GO:0016491">
    <property type="term" value="F:oxidoreductase activity"/>
    <property type="evidence" value="ECO:0007669"/>
    <property type="project" value="InterPro"/>
</dbReference>
<dbReference type="InterPro" id="IPR013740">
    <property type="entry name" value="Redoxin"/>
</dbReference>
<dbReference type="PROSITE" id="PS51352">
    <property type="entry name" value="THIOREDOXIN_2"/>
    <property type="match status" value="1"/>
</dbReference>
<evidence type="ECO:0000313" key="3">
    <source>
        <dbReference type="Proteomes" id="UP000582837"/>
    </source>
</evidence>
<feature type="domain" description="Thioredoxin" evidence="1">
    <location>
        <begin position="32"/>
        <end position="185"/>
    </location>
</feature>
<comment type="caution">
    <text evidence="2">The sequence shown here is derived from an EMBL/GenBank/DDBJ whole genome shotgun (WGS) entry which is preliminary data.</text>
</comment>
<name>A0A841H3L4_9BACT</name>
<dbReference type="SUPFAM" id="SSF52833">
    <property type="entry name" value="Thioredoxin-like"/>
    <property type="match status" value="1"/>
</dbReference>
<protein>
    <submittedName>
        <fullName evidence="2">Peroxiredoxin</fullName>
    </submittedName>
</protein>
<dbReference type="RefSeq" id="WP_170038818.1">
    <property type="nucleotide sequence ID" value="NZ_JABDTL010000002.1"/>
</dbReference>
<dbReference type="Proteomes" id="UP000582837">
    <property type="component" value="Unassembled WGS sequence"/>
</dbReference>